<proteinExistence type="inferred from homology"/>
<keyword evidence="5" id="KW-0999">Mitochondrion inner membrane</keyword>
<name>A0A9P8L821_9PEZI</name>
<comment type="caution">
    <text evidence="9">The sequence shown here is derived from an EMBL/GenBank/DDBJ whole genome shotgun (WGS) entry which is preliminary data.</text>
</comment>
<evidence type="ECO:0000256" key="1">
    <source>
        <dbReference type="ARBA" id="ARBA00004443"/>
    </source>
</evidence>
<dbReference type="AlphaFoldDB" id="A0A9P8L821"/>
<dbReference type="PANTHER" id="PTHR12653:SF0">
    <property type="entry name" value="NADH DEHYDROGENASE [UBIQUINONE] 1 ALPHA SUBCOMPLEX SUBUNIT 5"/>
    <property type="match status" value="1"/>
</dbReference>
<dbReference type="GO" id="GO:0005743">
    <property type="term" value="C:mitochondrial inner membrane"/>
    <property type="evidence" value="ECO:0007669"/>
    <property type="project" value="UniProtKB-SubCell"/>
</dbReference>
<keyword evidence="7" id="KW-0496">Mitochondrion</keyword>
<reference evidence="9" key="1">
    <citation type="submission" date="2021-03" db="EMBL/GenBank/DDBJ databases">
        <title>Comparative genomics and phylogenomic investigation of the class Geoglossomycetes provide insights into ecological specialization and systematics.</title>
        <authorList>
            <person name="Melie T."/>
            <person name="Pirro S."/>
            <person name="Miller A.N."/>
            <person name="Quandt A."/>
        </authorList>
    </citation>
    <scope>NUCLEOTIDE SEQUENCE</scope>
    <source>
        <strain evidence="9">CAQ_001_2017</strain>
    </source>
</reference>
<dbReference type="PANTHER" id="PTHR12653">
    <property type="entry name" value="NADH-UBIQUINONE OXIDOREDUCTASE 13 KD-B SUBUNIT"/>
    <property type="match status" value="1"/>
</dbReference>
<comment type="subcellular location">
    <subcellularLocation>
        <location evidence="1">Mitochondrion inner membrane</location>
        <topology evidence="1">Peripheral membrane protein</topology>
        <orientation evidence="1">Matrix side</orientation>
    </subcellularLocation>
</comment>
<dbReference type="InterPro" id="IPR006806">
    <property type="entry name" value="NDUFA5"/>
</dbReference>
<keyword evidence="10" id="KW-1185">Reference proteome</keyword>
<keyword evidence="6" id="KW-0249">Electron transport</keyword>
<keyword evidence="8" id="KW-0472">Membrane</keyword>
<accession>A0A9P8L821</accession>
<evidence type="ECO:0000256" key="8">
    <source>
        <dbReference type="ARBA" id="ARBA00023136"/>
    </source>
</evidence>
<feature type="non-terminal residue" evidence="9">
    <location>
        <position position="144"/>
    </location>
</feature>
<evidence type="ECO:0000256" key="4">
    <source>
        <dbReference type="ARBA" id="ARBA00022660"/>
    </source>
</evidence>
<sequence length="144" mass="16065">MRPSTRLLAAAARFLEPGTPTGLTGLFTHPAPRSTLIYLYSSTLDKLRALPESSVYRRSTEALTKQRLKIVESIEPAGYKEWQERVKRQLAERAEASVAPEGGVALEGGGRLRAVYDNREFVATKLEPEYDEREVEWDGETGSP</sequence>
<evidence type="ECO:0000313" key="9">
    <source>
        <dbReference type="EMBL" id="KAH0555980.1"/>
    </source>
</evidence>
<evidence type="ECO:0000256" key="5">
    <source>
        <dbReference type="ARBA" id="ARBA00022792"/>
    </source>
</evidence>
<comment type="similarity">
    <text evidence="2">Belongs to the complex I NDUFA5 subunit family.</text>
</comment>
<evidence type="ECO:0000313" key="10">
    <source>
        <dbReference type="Proteomes" id="UP000750711"/>
    </source>
</evidence>
<dbReference type="Proteomes" id="UP000750711">
    <property type="component" value="Unassembled WGS sequence"/>
</dbReference>
<organism evidence="9 10">
    <name type="scientific">Trichoglossum hirsutum</name>
    <dbReference type="NCBI Taxonomy" id="265104"/>
    <lineage>
        <taxon>Eukaryota</taxon>
        <taxon>Fungi</taxon>
        <taxon>Dikarya</taxon>
        <taxon>Ascomycota</taxon>
        <taxon>Pezizomycotina</taxon>
        <taxon>Geoglossomycetes</taxon>
        <taxon>Geoglossales</taxon>
        <taxon>Geoglossaceae</taxon>
        <taxon>Trichoglossum</taxon>
    </lineage>
</organism>
<dbReference type="Pfam" id="PF04716">
    <property type="entry name" value="ETC_C1_NDUFA5"/>
    <property type="match status" value="1"/>
</dbReference>
<evidence type="ECO:0000256" key="6">
    <source>
        <dbReference type="ARBA" id="ARBA00022982"/>
    </source>
</evidence>
<keyword evidence="3" id="KW-0813">Transport</keyword>
<dbReference type="GO" id="GO:0022904">
    <property type="term" value="P:respiratory electron transport chain"/>
    <property type="evidence" value="ECO:0007669"/>
    <property type="project" value="InterPro"/>
</dbReference>
<evidence type="ECO:0000256" key="3">
    <source>
        <dbReference type="ARBA" id="ARBA00022448"/>
    </source>
</evidence>
<evidence type="ECO:0000256" key="2">
    <source>
        <dbReference type="ARBA" id="ARBA00010261"/>
    </source>
</evidence>
<protein>
    <submittedName>
        <fullName evidence="9">Uncharacterized protein</fullName>
    </submittedName>
</protein>
<dbReference type="EMBL" id="JAGHQM010001276">
    <property type="protein sequence ID" value="KAH0555980.1"/>
    <property type="molecule type" value="Genomic_DNA"/>
</dbReference>
<gene>
    <name evidence="9" type="ORF">GP486_006075</name>
</gene>
<evidence type="ECO:0000256" key="7">
    <source>
        <dbReference type="ARBA" id="ARBA00023128"/>
    </source>
</evidence>
<keyword evidence="4" id="KW-0679">Respiratory chain</keyword>